<protein>
    <submittedName>
        <fullName evidence="1">Alpha/beta-hydrolase superfamily protein</fullName>
    </submittedName>
</protein>
<accession>A0A392NEZ5</accession>
<reference evidence="1 2" key="1">
    <citation type="journal article" date="2018" name="Front. Plant Sci.">
        <title>Red Clover (Trifolium pratense) and Zigzag Clover (T. medium) - A Picture of Genomic Similarities and Differences.</title>
        <authorList>
            <person name="Dluhosova J."/>
            <person name="Istvanek J."/>
            <person name="Nedelnik J."/>
            <person name="Repkova J."/>
        </authorList>
    </citation>
    <scope>NUCLEOTIDE SEQUENCE [LARGE SCALE GENOMIC DNA]</scope>
    <source>
        <strain evidence="2">cv. 10/8</strain>
        <tissue evidence="1">Leaf</tissue>
    </source>
</reference>
<gene>
    <name evidence="1" type="ORF">A2U01_0019140</name>
</gene>
<keyword evidence="1" id="KW-0378">Hydrolase</keyword>
<keyword evidence="2" id="KW-1185">Reference proteome</keyword>
<dbReference type="AlphaFoldDB" id="A0A392NEZ5"/>
<dbReference type="GO" id="GO:0016787">
    <property type="term" value="F:hydrolase activity"/>
    <property type="evidence" value="ECO:0007669"/>
    <property type="project" value="UniProtKB-KW"/>
</dbReference>
<dbReference type="EMBL" id="LXQA010036830">
    <property type="protein sequence ID" value="MCH98141.1"/>
    <property type="molecule type" value="Genomic_DNA"/>
</dbReference>
<evidence type="ECO:0000313" key="1">
    <source>
        <dbReference type="EMBL" id="MCH98141.1"/>
    </source>
</evidence>
<proteinExistence type="predicted"/>
<evidence type="ECO:0000313" key="2">
    <source>
        <dbReference type="Proteomes" id="UP000265520"/>
    </source>
</evidence>
<comment type="caution">
    <text evidence="1">The sequence shown here is derived from an EMBL/GenBank/DDBJ whole genome shotgun (WGS) entry which is preliminary data.</text>
</comment>
<feature type="non-terminal residue" evidence="1">
    <location>
        <position position="68"/>
    </location>
</feature>
<name>A0A392NEZ5_9FABA</name>
<sequence>MFARRLPNILYLCRQPPRQSLDGYKHVVDVKFCPPVPSDGPQFPLEAVKAKETAQHSQNNVEFHEIME</sequence>
<organism evidence="1 2">
    <name type="scientific">Trifolium medium</name>
    <dbReference type="NCBI Taxonomy" id="97028"/>
    <lineage>
        <taxon>Eukaryota</taxon>
        <taxon>Viridiplantae</taxon>
        <taxon>Streptophyta</taxon>
        <taxon>Embryophyta</taxon>
        <taxon>Tracheophyta</taxon>
        <taxon>Spermatophyta</taxon>
        <taxon>Magnoliopsida</taxon>
        <taxon>eudicotyledons</taxon>
        <taxon>Gunneridae</taxon>
        <taxon>Pentapetalae</taxon>
        <taxon>rosids</taxon>
        <taxon>fabids</taxon>
        <taxon>Fabales</taxon>
        <taxon>Fabaceae</taxon>
        <taxon>Papilionoideae</taxon>
        <taxon>50 kb inversion clade</taxon>
        <taxon>NPAAA clade</taxon>
        <taxon>Hologalegina</taxon>
        <taxon>IRL clade</taxon>
        <taxon>Trifolieae</taxon>
        <taxon>Trifolium</taxon>
    </lineage>
</organism>
<dbReference type="Proteomes" id="UP000265520">
    <property type="component" value="Unassembled WGS sequence"/>
</dbReference>